<dbReference type="AlphaFoldDB" id="A0A9N9FZU2"/>
<comment type="caution">
    <text evidence="1">The sequence shown here is derived from an EMBL/GenBank/DDBJ whole genome shotgun (WGS) entry which is preliminary data.</text>
</comment>
<keyword evidence="2" id="KW-1185">Reference proteome</keyword>
<gene>
    <name evidence="1" type="ORF">CPELLU_LOCUS5491</name>
</gene>
<accession>A0A9N9FZU2</accession>
<organism evidence="1 2">
    <name type="scientific">Cetraspora pellucida</name>
    <dbReference type="NCBI Taxonomy" id="1433469"/>
    <lineage>
        <taxon>Eukaryota</taxon>
        <taxon>Fungi</taxon>
        <taxon>Fungi incertae sedis</taxon>
        <taxon>Mucoromycota</taxon>
        <taxon>Glomeromycotina</taxon>
        <taxon>Glomeromycetes</taxon>
        <taxon>Diversisporales</taxon>
        <taxon>Gigasporaceae</taxon>
        <taxon>Cetraspora</taxon>
    </lineage>
</organism>
<protein>
    <submittedName>
        <fullName evidence="1">16176_t:CDS:1</fullName>
    </submittedName>
</protein>
<reference evidence="1" key="1">
    <citation type="submission" date="2021-06" db="EMBL/GenBank/DDBJ databases">
        <authorList>
            <person name="Kallberg Y."/>
            <person name="Tangrot J."/>
            <person name="Rosling A."/>
        </authorList>
    </citation>
    <scope>NUCLEOTIDE SEQUENCE</scope>
    <source>
        <strain evidence="1">FL966</strain>
    </source>
</reference>
<sequence>MMLEATDIDYLKTLNMNYNISESSSSIGPIKYDTTATCKSSENLSEIINTDAKSNLFNEKKNLVNQIMLI</sequence>
<dbReference type="Proteomes" id="UP000789759">
    <property type="component" value="Unassembled WGS sequence"/>
</dbReference>
<proteinExistence type="predicted"/>
<dbReference type="EMBL" id="CAJVQA010003131">
    <property type="protein sequence ID" value="CAG8567362.1"/>
    <property type="molecule type" value="Genomic_DNA"/>
</dbReference>
<dbReference type="OrthoDB" id="2477032at2759"/>
<evidence type="ECO:0000313" key="1">
    <source>
        <dbReference type="EMBL" id="CAG8567362.1"/>
    </source>
</evidence>
<name>A0A9N9FZU2_9GLOM</name>
<evidence type="ECO:0000313" key="2">
    <source>
        <dbReference type="Proteomes" id="UP000789759"/>
    </source>
</evidence>